<feature type="non-terminal residue" evidence="2">
    <location>
        <position position="75"/>
    </location>
</feature>
<dbReference type="Proteomes" id="UP000824469">
    <property type="component" value="Unassembled WGS sequence"/>
</dbReference>
<proteinExistence type="predicted"/>
<dbReference type="AlphaFoldDB" id="A0AA38CCR3"/>
<keyword evidence="3" id="KW-1185">Reference proteome</keyword>
<feature type="region of interest" description="Disordered" evidence="1">
    <location>
        <begin position="43"/>
        <end position="75"/>
    </location>
</feature>
<protein>
    <submittedName>
        <fullName evidence="2">Uncharacterized protein</fullName>
    </submittedName>
</protein>
<sequence length="75" mass="8640">MWFGTSRIKVRTGCEPNDSLKDGPFRAIRRYLSGIAGTQVREVREGREKVKRLQRETRKPESADAGECVWDSQDK</sequence>
<comment type="caution">
    <text evidence="2">The sequence shown here is derived from an EMBL/GenBank/DDBJ whole genome shotgun (WGS) entry which is preliminary data.</text>
</comment>
<accession>A0AA38CCR3</accession>
<name>A0AA38CCR3_TAXCH</name>
<gene>
    <name evidence="2" type="ORF">KI387_029929</name>
</gene>
<dbReference type="EMBL" id="JAHRHJ020000010">
    <property type="protein sequence ID" value="KAH9298247.1"/>
    <property type="molecule type" value="Genomic_DNA"/>
</dbReference>
<organism evidence="2 3">
    <name type="scientific">Taxus chinensis</name>
    <name type="common">Chinese yew</name>
    <name type="synonym">Taxus wallichiana var. chinensis</name>
    <dbReference type="NCBI Taxonomy" id="29808"/>
    <lineage>
        <taxon>Eukaryota</taxon>
        <taxon>Viridiplantae</taxon>
        <taxon>Streptophyta</taxon>
        <taxon>Embryophyta</taxon>
        <taxon>Tracheophyta</taxon>
        <taxon>Spermatophyta</taxon>
        <taxon>Pinopsida</taxon>
        <taxon>Pinidae</taxon>
        <taxon>Conifers II</taxon>
        <taxon>Cupressales</taxon>
        <taxon>Taxaceae</taxon>
        <taxon>Taxus</taxon>
    </lineage>
</organism>
<evidence type="ECO:0000256" key="1">
    <source>
        <dbReference type="SAM" id="MobiDB-lite"/>
    </source>
</evidence>
<reference evidence="2 3" key="1">
    <citation type="journal article" date="2021" name="Nat. Plants">
        <title>The Taxus genome provides insights into paclitaxel biosynthesis.</title>
        <authorList>
            <person name="Xiong X."/>
            <person name="Gou J."/>
            <person name="Liao Q."/>
            <person name="Li Y."/>
            <person name="Zhou Q."/>
            <person name="Bi G."/>
            <person name="Li C."/>
            <person name="Du R."/>
            <person name="Wang X."/>
            <person name="Sun T."/>
            <person name="Guo L."/>
            <person name="Liang H."/>
            <person name="Lu P."/>
            <person name="Wu Y."/>
            <person name="Zhang Z."/>
            <person name="Ro D.K."/>
            <person name="Shang Y."/>
            <person name="Huang S."/>
            <person name="Yan J."/>
        </authorList>
    </citation>
    <scope>NUCLEOTIDE SEQUENCE [LARGE SCALE GENOMIC DNA]</scope>
    <source>
        <strain evidence="2">Ta-2019</strain>
    </source>
</reference>
<feature type="compositionally biased region" description="Basic and acidic residues" evidence="1">
    <location>
        <begin position="43"/>
        <end position="62"/>
    </location>
</feature>
<evidence type="ECO:0000313" key="3">
    <source>
        <dbReference type="Proteomes" id="UP000824469"/>
    </source>
</evidence>
<evidence type="ECO:0000313" key="2">
    <source>
        <dbReference type="EMBL" id="KAH9298247.1"/>
    </source>
</evidence>